<dbReference type="PRINTS" id="PR00783">
    <property type="entry name" value="MINTRINSICP"/>
</dbReference>
<evidence type="ECO:0000313" key="8">
    <source>
        <dbReference type="EMBL" id="GIM79873.1"/>
    </source>
</evidence>
<keyword evidence="4 7" id="KW-1133">Transmembrane helix</keyword>
<feature type="transmembrane region" description="Helical" evidence="7">
    <location>
        <begin position="70"/>
        <end position="93"/>
    </location>
</feature>
<accession>A0A919W4X0</accession>
<protein>
    <submittedName>
        <fullName evidence="8">Glycerol uptake facilitator protein</fullName>
    </submittedName>
</protein>
<dbReference type="Pfam" id="PF00230">
    <property type="entry name" value="MIP"/>
    <property type="match status" value="1"/>
</dbReference>
<dbReference type="SUPFAM" id="SSF81338">
    <property type="entry name" value="Aquaporin-like"/>
    <property type="match status" value="1"/>
</dbReference>
<keyword evidence="9" id="KW-1185">Reference proteome</keyword>
<dbReference type="GO" id="GO:0015267">
    <property type="term" value="F:channel activity"/>
    <property type="evidence" value="ECO:0007669"/>
    <property type="project" value="InterPro"/>
</dbReference>
<comment type="similarity">
    <text evidence="6">Belongs to the MIP/aquaporin (TC 1.A.8) family.</text>
</comment>
<proteinExistence type="inferred from homology"/>
<feature type="transmembrane region" description="Helical" evidence="7">
    <location>
        <begin position="35"/>
        <end position="58"/>
    </location>
</feature>
<reference evidence="8" key="1">
    <citation type="submission" date="2021-03" db="EMBL/GenBank/DDBJ databases">
        <title>Whole genome shotgun sequence of Actinoplanes consettensis NBRC 14913.</title>
        <authorList>
            <person name="Komaki H."/>
            <person name="Tamura T."/>
        </authorList>
    </citation>
    <scope>NUCLEOTIDE SEQUENCE</scope>
    <source>
        <strain evidence="8">NBRC 14913</strain>
    </source>
</reference>
<dbReference type="PROSITE" id="PS00221">
    <property type="entry name" value="MIP"/>
    <property type="match status" value="1"/>
</dbReference>
<dbReference type="GO" id="GO:0016020">
    <property type="term" value="C:membrane"/>
    <property type="evidence" value="ECO:0007669"/>
    <property type="project" value="UniProtKB-SubCell"/>
</dbReference>
<dbReference type="Proteomes" id="UP000680865">
    <property type="component" value="Unassembled WGS sequence"/>
</dbReference>
<dbReference type="InterPro" id="IPR023271">
    <property type="entry name" value="Aquaporin-like"/>
</dbReference>
<feature type="transmembrane region" description="Helical" evidence="7">
    <location>
        <begin position="230"/>
        <end position="251"/>
    </location>
</feature>
<evidence type="ECO:0000256" key="6">
    <source>
        <dbReference type="RuleBase" id="RU000477"/>
    </source>
</evidence>
<evidence type="ECO:0000256" key="1">
    <source>
        <dbReference type="ARBA" id="ARBA00004141"/>
    </source>
</evidence>
<comment type="caution">
    <text evidence="8">The sequence shown here is derived from an EMBL/GenBank/DDBJ whole genome shotgun (WGS) entry which is preliminary data.</text>
</comment>
<dbReference type="AlphaFoldDB" id="A0A919W4X0"/>
<feature type="transmembrane region" description="Helical" evidence="7">
    <location>
        <begin position="155"/>
        <end position="176"/>
    </location>
</feature>
<gene>
    <name evidence="8" type="ORF">Aco04nite_67730</name>
</gene>
<keyword evidence="2 6" id="KW-0813">Transport</keyword>
<dbReference type="Gene3D" id="1.20.1080.10">
    <property type="entry name" value="Glycerol uptake facilitator protein"/>
    <property type="match status" value="1"/>
</dbReference>
<sequence length="264" mass="26428">MQTDTTMPPLIGKRLATAPTGLHGHRLGTEVARAVAAEFVGTFVLVLAIIATVIPAALGEPVAGGAWESLAVPLAGGFALIVVVAGLGHISGAHVNPAVTVALAVTRRFPWRDVPAYVLAQLGGAVVAALAAWAIDGWGARTVADLGATGPAGAVGAGRVLLTEAIVTFILVLVVISVATDPRVPRAGAALAIGLALAVAIFIAGPVTGAGVNPARALGPMLVAGEFVDWWAYLAGPILGGSLAAVLYEYVFRKGGTTFTNPAS</sequence>
<name>A0A919W4X0_9ACTN</name>
<feature type="transmembrane region" description="Helical" evidence="7">
    <location>
        <begin position="188"/>
        <end position="210"/>
    </location>
</feature>
<dbReference type="RefSeq" id="WP_213001264.1">
    <property type="nucleotide sequence ID" value="NZ_BAAATW010000030.1"/>
</dbReference>
<evidence type="ECO:0000256" key="2">
    <source>
        <dbReference type="ARBA" id="ARBA00022448"/>
    </source>
</evidence>
<evidence type="ECO:0000313" key="9">
    <source>
        <dbReference type="Proteomes" id="UP000680865"/>
    </source>
</evidence>
<dbReference type="InterPro" id="IPR034294">
    <property type="entry name" value="Aquaporin_transptr"/>
</dbReference>
<comment type="subcellular location">
    <subcellularLocation>
        <location evidence="1">Membrane</location>
        <topology evidence="1">Multi-pass membrane protein</topology>
    </subcellularLocation>
</comment>
<dbReference type="InterPro" id="IPR022357">
    <property type="entry name" value="MIP_CS"/>
</dbReference>
<organism evidence="8 9">
    <name type="scientific">Winogradskya consettensis</name>
    <dbReference type="NCBI Taxonomy" id="113560"/>
    <lineage>
        <taxon>Bacteria</taxon>
        <taxon>Bacillati</taxon>
        <taxon>Actinomycetota</taxon>
        <taxon>Actinomycetes</taxon>
        <taxon>Micromonosporales</taxon>
        <taxon>Micromonosporaceae</taxon>
        <taxon>Winogradskya</taxon>
    </lineage>
</organism>
<dbReference type="PANTHER" id="PTHR45724:SF13">
    <property type="entry name" value="AQUAPORIN NIP1-1-RELATED"/>
    <property type="match status" value="1"/>
</dbReference>
<evidence type="ECO:0000256" key="3">
    <source>
        <dbReference type="ARBA" id="ARBA00022692"/>
    </source>
</evidence>
<dbReference type="PANTHER" id="PTHR45724">
    <property type="entry name" value="AQUAPORIN NIP2-1"/>
    <property type="match status" value="1"/>
</dbReference>
<evidence type="ECO:0000256" key="4">
    <source>
        <dbReference type="ARBA" id="ARBA00022989"/>
    </source>
</evidence>
<keyword evidence="3 6" id="KW-0812">Transmembrane</keyword>
<keyword evidence="5 7" id="KW-0472">Membrane</keyword>
<dbReference type="InterPro" id="IPR000425">
    <property type="entry name" value="MIP"/>
</dbReference>
<dbReference type="EMBL" id="BOQP01000040">
    <property type="protein sequence ID" value="GIM79873.1"/>
    <property type="molecule type" value="Genomic_DNA"/>
</dbReference>
<evidence type="ECO:0000256" key="7">
    <source>
        <dbReference type="SAM" id="Phobius"/>
    </source>
</evidence>
<feature type="transmembrane region" description="Helical" evidence="7">
    <location>
        <begin position="114"/>
        <end position="135"/>
    </location>
</feature>
<evidence type="ECO:0000256" key="5">
    <source>
        <dbReference type="ARBA" id="ARBA00023136"/>
    </source>
</evidence>